<organism evidence="2">
    <name type="scientific">Arion vulgaris</name>
    <dbReference type="NCBI Taxonomy" id="1028688"/>
    <lineage>
        <taxon>Eukaryota</taxon>
        <taxon>Metazoa</taxon>
        <taxon>Spiralia</taxon>
        <taxon>Lophotrochozoa</taxon>
        <taxon>Mollusca</taxon>
        <taxon>Gastropoda</taxon>
        <taxon>Heterobranchia</taxon>
        <taxon>Euthyneura</taxon>
        <taxon>Panpulmonata</taxon>
        <taxon>Eupulmonata</taxon>
        <taxon>Stylommatophora</taxon>
        <taxon>Helicina</taxon>
        <taxon>Arionoidea</taxon>
        <taxon>Arionidae</taxon>
        <taxon>Arion</taxon>
    </lineage>
</organism>
<dbReference type="EMBL" id="HACG01052718">
    <property type="protein sequence ID" value="CEK99589.1"/>
    <property type="molecule type" value="Transcribed_RNA"/>
</dbReference>
<gene>
    <name evidence="2" type="primary">ORF221637</name>
</gene>
<sequence>RNKSREKEERVENQKYNEDTHNYGNVREDTRSVVAAMASDTLQPSRERTPSSHQQNTNEPTSRTSNSRESPSESTRSPAEKPEKSRTIPKRKTPMADEI</sequence>
<feature type="non-terminal residue" evidence="2">
    <location>
        <position position="99"/>
    </location>
</feature>
<feature type="compositionally biased region" description="Basic and acidic residues" evidence="1">
    <location>
        <begin position="1"/>
        <end position="31"/>
    </location>
</feature>
<accession>A0A0B7C2A4</accession>
<feature type="non-terminal residue" evidence="2">
    <location>
        <position position="1"/>
    </location>
</feature>
<reference evidence="2" key="1">
    <citation type="submission" date="2014-12" db="EMBL/GenBank/DDBJ databases">
        <title>Insight into the proteome of Arion vulgaris.</title>
        <authorList>
            <person name="Aradska J."/>
            <person name="Bulat T."/>
            <person name="Smidak R."/>
            <person name="Sarate P."/>
            <person name="Gangsoo J."/>
            <person name="Sialana F."/>
            <person name="Bilban M."/>
            <person name="Lubec G."/>
        </authorList>
    </citation>
    <scope>NUCLEOTIDE SEQUENCE</scope>
    <source>
        <tissue evidence="2">Skin</tissue>
    </source>
</reference>
<proteinExistence type="predicted"/>
<dbReference type="AlphaFoldDB" id="A0A0B7C2A4"/>
<protein>
    <submittedName>
        <fullName evidence="2">Uncharacterized protein</fullName>
    </submittedName>
</protein>
<feature type="compositionally biased region" description="Low complexity" evidence="1">
    <location>
        <begin position="59"/>
        <end position="77"/>
    </location>
</feature>
<feature type="region of interest" description="Disordered" evidence="1">
    <location>
        <begin position="1"/>
        <end position="99"/>
    </location>
</feature>
<name>A0A0B7C2A4_9EUPU</name>
<evidence type="ECO:0000256" key="1">
    <source>
        <dbReference type="SAM" id="MobiDB-lite"/>
    </source>
</evidence>
<evidence type="ECO:0000313" key="2">
    <source>
        <dbReference type="EMBL" id="CEK99589.1"/>
    </source>
</evidence>